<reference evidence="1 2" key="1">
    <citation type="journal article" date="2023" name="Nucleic Acids Res.">
        <title>The hologenome of Daphnia magna reveals possible DNA methylation and microbiome-mediated evolution of the host genome.</title>
        <authorList>
            <person name="Chaturvedi A."/>
            <person name="Li X."/>
            <person name="Dhandapani V."/>
            <person name="Marshall H."/>
            <person name="Kissane S."/>
            <person name="Cuenca-Cambronero M."/>
            <person name="Asole G."/>
            <person name="Calvet F."/>
            <person name="Ruiz-Romero M."/>
            <person name="Marangio P."/>
            <person name="Guigo R."/>
            <person name="Rago D."/>
            <person name="Mirbahai L."/>
            <person name="Eastwood N."/>
            <person name="Colbourne J.K."/>
            <person name="Zhou J."/>
            <person name="Mallon E."/>
            <person name="Orsini L."/>
        </authorList>
    </citation>
    <scope>NUCLEOTIDE SEQUENCE [LARGE SCALE GENOMIC DNA]</scope>
    <source>
        <strain evidence="1">LRV0_1</strain>
    </source>
</reference>
<proteinExistence type="predicted"/>
<comment type="caution">
    <text evidence="1">The sequence shown here is derived from an EMBL/GenBank/DDBJ whole genome shotgun (WGS) entry which is preliminary data.</text>
</comment>
<sequence length="85" mass="9669">MFHPNSFTEILTSLEAAKLPQVGCEEHRIVFMTNIRKNGLVTNMAESTRVRSQAGGFSRSLPDRVLEKPTQKKKCSKSYLKMKKL</sequence>
<keyword evidence="2" id="KW-1185">Reference proteome</keyword>
<dbReference type="EMBL" id="JAOYFB010000040">
    <property type="protein sequence ID" value="KAK4037940.1"/>
    <property type="molecule type" value="Genomic_DNA"/>
</dbReference>
<gene>
    <name evidence="1" type="ORF">OUZ56_029963</name>
</gene>
<evidence type="ECO:0000313" key="1">
    <source>
        <dbReference type="EMBL" id="KAK4037940.1"/>
    </source>
</evidence>
<organism evidence="1 2">
    <name type="scientific">Daphnia magna</name>
    <dbReference type="NCBI Taxonomy" id="35525"/>
    <lineage>
        <taxon>Eukaryota</taxon>
        <taxon>Metazoa</taxon>
        <taxon>Ecdysozoa</taxon>
        <taxon>Arthropoda</taxon>
        <taxon>Crustacea</taxon>
        <taxon>Branchiopoda</taxon>
        <taxon>Diplostraca</taxon>
        <taxon>Cladocera</taxon>
        <taxon>Anomopoda</taxon>
        <taxon>Daphniidae</taxon>
        <taxon>Daphnia</taxon>
    </lineage>
</organism>
<dbReference type="Proteomes" id="UP001234178">
    <property type="component" value="Unassembled WGS sequence"/>
</dbReference>
<protein>
    <submittedName>
        <fullName evidence="1">Uncharacterized protein</fullName>
    </submittedName>
</protein>
<accession>A0ABR0B8F1</accession>
<evidence type="ECO:0000313" key="2">
    <source>
        <dbReference type="Proteomes" id="UP001234178"/>
    </source>
</evidence>
<name>A0ABR0B8F1_9CRUS</name>